<evidence type="ECO:0000256" key="6">
    <source>
        <dbReference type="ARBA" id="ARBA00022679"/>
    </source>
</evidence>
<feature type="domain" description="Fringe-like glycosyltransferase" evidence="12">
    <location>
        <begin position="57"/>
        <end position="229"/>
    </location>
</feature>
<protein>
    <recommendedName>
        <fullName evidence="4">N-acetylgalactosaminide beta-1,3-galactosyltransferase</fullName>
        <ecNumber evidence="4">2.4.1.122</ecNumber>
    </recommendedName>
</protein>
<comment type="subcellular location">
    <subcellularLocation>
        <location evidence="1">Membrane</location>
        <topology evidence="1">Single-pass type II membrane protein</topology>
    </subcellularLocation>
</comment>
<name>A0A814AHZ8_9BILA</name>
<accession>A0A814AHZ8</accession>
<gene>
    <name evidence="13" type="ORF">JYZ213_LOCUS11188</name>
</gene>
<evidence type="ECO:0000256" key="3">
    <source>
        <dbReference type="ARBA" id="ARBA00006462"/>
    </source>
</evidence>
<evidence type="ECO:0000256" key="4">
    <source>
        <dbReference type="ARBA" id="ARBA00012557"/>
    </source>
</evidence>
<dbReference type="Gene3D" id="3.90.550.50">
    <property type="match status" value="1"/>
</dbReference>
<keyword evidence="10" id="KW-1133">Transmembrane helix</keyword>
<evidence type="ECO:0000256" key="5">
    <source>
        <dbReference type="ARBA" id="ARBA00022676"/>
    </source>
</evidence>
<dbReference type="PANTHER" id="PTHR23033:SF14">
    <property type="entry name" value="GLYCOPROTEIN-N-ACETYLGALACTOSAMINE 3-BETA-GALACTOSYLTRANSFERASE 1-RELATED"/>
    <property type="match status" value="1"/>
</dbReference>
<dbReference type="EMBL" id="CAJNOG010000084">
    <property type="protein sequence ID" value="CAF0913039.1"/>
    <property type="molecule type" value="Genomic_DNA"/>
</dbReference>
<dbReference type="InterPro" id="IPR026050">
    <property type="entry name" value="C1GALT1/C1GALT1_chp1"/>
</dbReference>
<keyword evidence="5" id="KW-0328">Glycosyltransferase</keyword>
<proteinExistence type="inferred from homology"/>
<evidence type="ECO:0000313" key="14">
    <source>
        <dbReference type="Proteomes" id="UP000663845"/>
    </source>
</evidence>
<dbReference type="Pfam" id="PF02434">
    <property type="entry name" value="Fringe"/>
    <property type="match status" value="1"/>
</dbReference>
<keyword evidence="9" id="KW-0735">Signal-anchor</keyword>
<organism evidence="13 14">
    <name type="scientific">Adineta steineri</name>
    <dbReference type="NCBI Taxonomy" id="433720"/>
    <lineage>
        <taxon>Eukaryota</taxon>
        <taxon>Metazoa</taxon>
        <taxon>Spiralia</taxon>
        <taxon>Gnathifera</taxon>
        <taxon>Rotifera</taxon>
        <taxon>Eurotatoria</taxon>
        <taxon>Bdelloidea</taxon>
        <taxon>Adinetida</taxon>
        <taxon>Adinetidae</taxon>
        <taxon>Adineta</taxon>
    </lineage>
</organism>
<evidence type="ECO:0000256" key="2">
    <source>
        <dbReference type="ARBA" id="ARBA00004922"/>
    </source>
</evidence>
<evidence type="ECO:0000259" key="12">
    <source>
        <dbReference type="Pfam" id="PF02434"/>
    </source>
</evidence>
<evidence type="ECO:0000256" key="9">
    <source>
        <dbReference type="ARBA" id="ARBA00022968"/>
    </source>
</evidence>
<dbReference type="EC" id="2.4.1.122" evidence="4"/>
<evidence type="ECO:0000313" key="13">
    <source>
        <dbReference type="EMBL" id="CAF0913039.1"/>
    </source>
</evidence>
<comment type="caution">
    <text evidence="13">The sequence shown here is derived from an EMBL/GenBank/DDBJ whole genome shotgun (WGS) entry which is preliminary data.</text>
</comment>
<evidence type="ECO:0000256" key="8">
    <source>
        <dbReference type="ARBA" id="ARBA00022741"/>
    </source>
</evidence>
<dbReference type="GO" id="GO:0016263">
    <property type="term" value="F:glycoprotein-N-acetylgalactosamine 3-beta-galactosyltransferase activity"/>
    <property type="evidence" value="ECO:0007669"/>
    <property type="project" value="UniProtKB-EC"/>
</dbReference>
<reference evidence="13" key="1">
    <citation type="submission" date="2021-02" db="EMBL/GenBank/DDBJ databases">
        <authorList>
            <person name="Nowell W R."/>
        </authorList>
    </citation>
    <scope>NUCLEOTIDE SEQUENCE</scope>
</reference>
<evidence type="ECO:0000256" key="11">
    <source>
        <dbReference type="ARBA" id="ARBA00023136"/>
    </source>
</evidence>
<keyword evidence="7" id="KW-0812">Transmembrane</keyword>
<evidence type="ECO:0000256" key="1">
    <source>
        <dbReference type="ARBA" id="ARBA00004606"/>
    </source>
</evidence>
<comment type="pathway">
    <text evidence="2">Protein modification; protein glycosylation.</text>
</comment>
<keyword evidence="6" id="KW-0808">Transferase</keyword>
<dbReference type="GO" id="GO:0016020">
    <property type="term" value="C:membrane"/>
    <property type="evidence" value="ECO:0007669"/>
    <property type="project" value="UniProtKB-SubCell"/>
</dbReference>
<dbReference type="InterPro" id="IPR003378">
    <property type="entry name" value="Fringe-like_glycosylTrfase"/>
</dbReference>
<dbReference type="PANTHER" id="PTHR23033">
    <property type="entry name" value="BETA1,3-GALACTOSYLTRANSFERASE"/>
    <property type="match status" value="1"/>
</dbReference>
<sequence>MVRKKRSASIGLVLTSLILVTIFYVGSHTNAPYIEFQKNKLGNIRIHRELLSPRVLCLILTTPKYFLDRVKAVNDTWGPRCDHYLFVTDHTPETMTSEQINFTRQIPIAPIQNIVPGYDHLTQKSTLALLFAYKKYFNDFDWFVKADDDTYLIVENLKAFLSQQNASKPVTFGYNFKVNVPEGYHSGGASYVLSRESLRRFYQAHRDSKSTCRKDGGSEDVEIAKCLRSKGVYPGKSLDKQNRELFHPLPYISHFRGQFPDWLHKYAENPLQTVSRLKKLLLY</sequence>
<dbReference type="Proteomes" id="UP000663845">
    <property type="component" value="Unassembled WGS sequence"/>
</dbReference>
<keyword evidence="8" id="KW-0547">Nucleotide-binding</keyword>
<evidence type="ECO:0000256" key="10">
    <source>
        <dbReference type="ARBA" id="ARBA00022989"/>
    </source>
</evidence>
<dbReference type="GO" id="GO:0000166">
    <property type="term" value="F:nucleotide binding"/>
    <property type="evidence" value="ECO:0007669"/>
    <property type="project" value="UniProtKB-KW"/>
</dbReference>
<dbReference type="AlphaFoldDB" id="A0A814AHZ8"/>
<evidence type="ECO:0000256" key="7">
    <source>
        <dbReference type="ARBA" id="ARBA00022692"/>
    </source>
</evidence>
<comment type="similarity">
    <text evidence="3">Belongs to the glycosyltransferase 31 family. Beta3-Gal-T subfamily.</text>
</comment>
<keyword evidence="11" id="KW-0472">Membrane</keyword>